<dbReference type="RefSeq" id="XP_018287595.1">
    <property type="nucleotide sequence ID" value="XM_018432257.1"/>
</dbReference>
<dbReference type="AlphaFoldDB" id="A0A162WQ18"/>
<dbReference type="InParanoid" id="A0A162WQ18"/>
<dbReference type="VEuPathDB" id="FungiDB:PHYBLDRAFT_149344"/>
<accession>A0A162WQ18</accession>
<dbReference type="OrthoDB" id="2206047at2759"/>
<name>A0A162WQ18_PHYB8</name>
<dbReference type="EMBL" id="KV440991">
    <property type="protein sequence ID" value="OAD69555.1"/>
    <property type="molecule type" value="Genomic_DNA"/>
</dbReference>
<sequence>MSFSFFHQHLENKTNLQEVIRAKLDLKDLEKDNEETITKIHILKSKTKLQKDMANLAIEYQEAKFKAEVEAEAEAEETNGLIY</sequence>
<dbReference type="GeneID" id="28993163"/>
<protein>
    <submittedName>
        <fullName evidence="2">Uncharacterized protein</fullName>
    </submittedName>
</protein>
<proteinExistence type="predicted"/>
<keyword evidence="3" id="KW-1185">Reference proteome</keyword>
<keyword evidence="1" id="KW-0175">Coiled coil</keyword>
<evidence type="ECO:0000256" key="1">
    <source>
        <dbReference type="SAM" id="Coils"/>
    </source>
</evidence>
<feature type="coiled-coil region" evidence="1">
    <location>
        <begin position="19"/>
        <end position="66"/>
    </location>
</feature>
<evidence type="ECO:0000313" key="2">
    <source>
        <dbReference type="EMBL" id="OAD69555.1"/>
    </source>
</evidence>
<organism evidence="2 3">
    <name type="scientific">Phycomyces blakesleeanus (strain ATCC 8743b / DSM 1359 / FGSC 10004 / NBRC 33097 / NRRL 1555)</name>
    <dbReference type="NCBI Taxonomy" id="763407"/>
    <lineage>
        <taxon>Eukaryota</taxon>
        <taxon>Fungi</taxon>
        <taxon>Fungi incertae sedis</taxon>
        <taxon>Mucoromycota</taxon>
        <taxon>Mucoromycotina</taxon>
        <taxon>Mucoromycetes</taxon>
        <taxon>Mucorales</taxon>
        <taxon>Phycomycetaceae</taxon>
        <taxon>Phycomyces</taxon>
    </lineage>
</organism>
<reference evidence="3" key="1">
    <citation type="submission" date="2015-06" db="EMBL/GenBank/DDBJ databases">
        <title>Expansion of signal transduction pathways in fungi by whole-genome duplication.</title>
        <authorList>
            <consortium name="DOE Joint Genome Institute"/>
            <person name="Corrochano L.M."/>
            <person name="Kuo A."/>
            <person name="Marcet-Houben M."/>
            <person name="Polaino S."/>
            <person name="Salamov A."/>
            <person name="Villalobos J.M."/>
            <person name="Alvarez M.I."/>
            <person name="Avalos J."/>
            <person name="Benito E.P."/>
            <person name="Benoit I."/>
            <person name="Burger G."/>
            <person name="Camino L.P."/>
            <person name="Canovas D."/>
            <person name="Cerda-Olmedo E."/>
            <person name="Cheng J.-F."/>
            <person name="Dominguez A."/>
            <person name="Elias M."/>
            <person name="Eslava A.P."/>
            <person name="Glaser F."/>
            <person name="Grimwood J."/>
            <person name="Gutierrez G."/>
            <person name="Heitman J."/>
            <person name="Henrissat B."/>
            <person name="Iturriaga E.A."/>
            <person name="Lang B.F."/>
            <person name="Lavin J.L."/>
            <person name="Lee S."/>
            <person name="Li W."/>
            <person name="Lindquist E."/>
            <person name="Lopez-Garcia S."/>
            <person name="Luque E.M."/>
            <person name="Marcos A.T."/>
            <person name="Martin J."/>
            <person name="McCluskey K."/>
            <person name="Medina H.R."/>
            <person name="Miralles-Duran A."/>
            <person name="Miyazaki A."/>
            <person name="Munoz-Torres E."/>
            <person name="Oguiza J.A."/>
            <person name="Ohm R."/>
            <person name="Olmedo M."/>
            <person name="Orejas M."/>
            <person name="Ortiz-Castellanos L."/>
            <person name="Pisabarro A.G."/>
            <person name="Rodriguez-Romero J."/>
            <person name="Ruiz-Herrera J."/>
            <person name="Ruiz-Vazquez R."/>
            <person name="Sanz C."/>
            <person name="Schackwitz W."/>
            <person name="Schmutz J."/>
            <person name="Shahriari M."/>
            <person name="Shelest E."/>
            <person name="Silva-Franco F."/>
            <person name="Soanes D."/>
            <person name="Syed K."/>
            <person name="Tagua V.G."/>
            <person name="Talbot N.J."/>
            <person name="Thon M."/>
            <person name="De vries R.P."/>
            <person name="Wiebenga A."/>
            <person name="Yadav J.S."/>
            <person name="Braun E.L."/>
            <person name="Baker S."/>
            <person name="Garre V."/>
            <person name="Horwitz B."/>
            <person name="Torres-Martinez S."/>
            <person name="Idnurm A."/>
            <person name="Herrera-Estrella A."/>
            <person name="Gabaldon T."/>
            <person name="Grigoriev I.V."/>
        </authorList>
    </citation>
    <scope>NUCLEOTIDE SEQUENCE [LARGE SCALE GENOMIC DNA]</scope>
    <source>
        <strain evidence="3">NRRL 1555(-)</strain>
    </source>
</reference>
<evidence type="ECO:0000313" key="3">
    <source>
        <dbReference type="Proteomes" id="UP000077315"/>
    </source>
</evidence>
<dbReference type="Proteomes" id="UP000077315">
    <property type="component" value="Unassembled WGS sequence"/>
</dbReference>
<gene>
    <name evidence="2" type="ORF">PHYBLDRAFT_149344</name>
</gene>